<evidence type="ECO:0000259" key="1">
    <source>
        <dbReference type="Pfam" id="PF11195"/>
    </source>
</evidence>
<dbReference type="RefSeq" id="WP_400394537.1">
    <property type="nucleotide sequence ID" value="NZ_JBIXLL010000001.1"/>
</dbReference>
<organism evidence="2 3">
    <name type="scientific">Pectobacterium actinidiae</name>
    <dbReference type="NCBI Taxonomy" id="1507808"/>
    <lineage>
        <taxon>Bacteria</taxon>
        <taxon>Pseudomonadati</taxon>
        <taxon>Pseudomonadota</taxon>
        <taxon>Gammaproteobacteria</taxon>
        <taxon>Enterobacterales</taxon>
        <taxon>Pectobacteriaceae</taxon>
        <taxon>Pectobacterium</taxon>
    </lineage>
</organism>
<comment type="caution">
    <text evidence="2">The sequence shown here is derived from an EMBL/GenBank/DDBJ whole genome shotgun (WGS) entry which is preliminary data.</text>
</comment>
<reference evidence="2 3" key="1">
    <citation type="submission" date="2024-10" db="EMBL/GenBank/DDBJ databases">
        <authorList>
            <person name="Lu C.-H."/>
        </authorList>
    </citation>
    <scope>NUCLEOTIDE SEQUENCE [LARGE SCALE GENOMIC DNA]</scope>
    <source>
        <strain evidence="2 3">22ZTDG03-2</strain>
    </source>
</reference>
<evidence type="ECO:0000313" key="2">
    <source>
        <dbReference type="EMBL" id="MFJ5427684.1"/>
    </source>
</evidence>
<dbReference type="InterPro" id="IPR021361">
    <property type="entry name" value="Tad2-like_dom"/>
</dbReference>
<protein>
    <submittedName>
        <fullName evidence="2">DUF2829 domain-containing protein</fullName>
    </submittedName>
</protein>
<dbReference type="EMBL" id="JBIXLL010000001">
    <property type="protein sequence ID" value="MFJ5427684.1"/>
    <property type="molecule type" value="Genomic_DNA"/>
</dbReference>
<feature type="domain" description="Thoeris anti-defense 2-like" evidence="1">
    <location>
        <begin position="51"/>
        <end position="127"/>
    </location>
</feature>
<proteinExistence type="predicted"/>
<name>A0ABW8G4T8_9GAMM</name>
<dbReference type="Proteomes" id="UP001617689">
    <property type="component" value="Unassembled WGS sequence"/>
</dbReference>
<sequence>MVKINGIPFFLMEDVQAYTGSKGNVALAFEEQPSVGMGDPKAEDTQYKAADFSDALLWLKEGKRVCRTGWNGKDQYVCVIHAGNAMYTKGGVSAPMQDCLGLKNSQGNMQPGWVPSMGDLMATDWLVYDRVAGADEQQPECSE</sequence>
<evidence type="ECO:0000313" key="3">
    <source>
        <dbReference type="Proteomes" id="UP001617689"/>
    </source>
</evidence>
<accession>A0ABW8G4T8</accession>
<keyword evidence="3" id="KW-1185">Reference proteome</keyword>
<dbReference type="Pfam" id="PF11195">
    <property type="entry name" value="Tad2-like"/>
    <property type="match status" value="1"/>
</dbReference>
<gene>
    <name evidence="2" type="ORF">ACIPUP_00750</name>
</gene>